<dbReference type="AlphaFoldDB" id="M0QQE6"/>
<dbReference type="STRING" id="1223545.GS4_38_00300"/>
<dbReference type="InterPro" id="IPR010380">
    <property type="entry name" value="DUF975"/>
</dbReference>
<keyword evidence="2" id="KW-0812">Transmembrane</keyword>
<gene>
    <name evidence="3" type="ORF">GS4_38_00300</name>
</gene>
<evidence type="ECO:0000256" key="2">
    <source>
        <dbReference type="SAM" id="Phobius"/>
    </source>
</evidence>
<dbReference type="RefSeq" id="WP_007624817.1">
    <property type="nucleotide sequence ID" value="NZ_BANX01000038.1"/>
</dbReference>
<accession>M0QQE6</accession>
<comment type="caution">
    <text evidence="3">The sequence shown here is derived from an EMBL/GenBank/DDBJ whole genome shotgun (WGS) entry which is preliminary data.</text>
</comment>
<evidence type="ECO:0000313" key="3">
    <source>
        <dbReference type="EMBL" id="GAC70624.1"/>
    </source>
</evidence>
<dbReference type="PANTHER" id="PTHR40076">
    <property type="entry name" value="MEMBRANE PROTEIN-RELATED"/>
    <property type="match status" value="1"/>
</dbReference>
<organism evidence="3 4">
    <name type="scientific">Gordonia soli NBRC 108243</name>
    <dbReference type="NCBI Taxonomy" id="1223545"/>
    <lineage>
        <taxon>Bacteria</taxon>
        <taxon>Bacillati</taxon>
        <taxon>Actinomycetota</taxon>
        <taxon>Actinomycetes</taxon>
        <taxon>Mycobacteriales</taxon>
        <taxon>Gordoniaceae</taxon>
        <taxon>Gordonia</taxon>
    </lineage>
</organism>
<proteinExistence type="predicted"/>
<evidence type="ECO:0008006" key="5">
    <source>
        <dbReference type="Google" id="ProtNLM"/>
    </source>
</evidence>
<feature type="transmembrane region" description="Helical" evidence="2">
    <location>
        <begin position="118"/>
        <end position="138"/>
    </location>
</feature>
<name>M0QQE6_9ACTN</name>
<feature type="compositionally biased region" description="Pro residues" evidence="1">
    <location>
        <begin position="21"/>
        <end position="74"/>
    </location>
</feature>
<dbReference type="PANTHER" id="PTHR40076:SF1">
    <property type="entry name" value="MEMBRANE PROTEIN"/>
    <property type="match status" value="1"/>
</dbReference>
<feature type="transmembrane region" description="Helical" evidence="2">
    <location>
        <begin position="257"/>
        <end position="281"/>
    </location>
</feature>
<dbReference type="Proteomes" id="UP000011666">
    <property type="component" value="Unassembled WGS sequence"/>
</dbReference>
<reference evidence="3 4" key="1">
    <citation type="submission" date="2013-01" db="EMBL/GenBank/DDBJ databases">
        <title>Whole genome shotgun sequence of Gordonia soli NBRC 108243.</title>
        <authorList>
            <person name="Isaki-Nakamura S."/>
            <person name="Hosoyama A."/>
            <person name="Tsuchikane K."/>
            <person name="Ando Y."/>
            <person name="Baba S."/>
            <person name="Ohji S."/>
            <person name="Hamada M."/>
            <person name="Tamura T."/>
            <person name="Yamazoe A."/>
            <person name="Yamazaki S."/>
            <person name="Fujita N."/>
        </authorList>
    </citation>
    <scope>NUCLEOTIDE SEQUENCE [LARGE SCALE GENOMIC DNA]</scope>
    <source>
        <strain evidence="3 4">NBRC 108243</strain>
    </source>
</reference>
<evidence type="ECO:0000313" key="4">
    <source>
        <dbReference type="Proteomes" id="UP000011666"/>
    </source>
</evidence>
<keyword evidence="2" id="KW-0472">Membrane</keyword>
<keyword evidence="2" id="KW-1133">Transmembrane helix</keyword>
<dbReference type="OrthoDB" id="4829830at2"/>
<feature type="compositionally biased region" description="Gly residues" evidence="1">
    <location>
        <begin position="75"/>
        <end position="91"/>
    </location>
</feature>
<dbReference type="EMBL" id="BANX01000038">
    <property type="protein sequence ID" value="GAC70624.1"/>
    <property type="molecule type" value="Genomic_DNA"/>
</dbReference>
<feature type="transmembrane region" description="Helical" evidence="2">
    <location>
        <begin position="195"/>
        <end position="228"/>
    </location>
</feature>
<sequence>MTTPPEPPNPGTPGPDEGAAYPPPQGSTPPPGAYPPPGSNPPPPGAYPPPPAGAYPPPGSNPPPPGAYPPPPAGYGPGDQGPGYGAPAGYGAPGFAPQQQFSVGDAISYGWNRFKDNVGPWIGIVLAFWVINAILQVISNTSSRDGGWVIPFIVGIISILVGYLFSAAFIRGALDENEARKPGFGAFFAFRNYGPIIATALLVAIGTIVGLIIVIIPGIIFAFLTYWALTFVVDKQLDPISGIKESFSIISKNVGPLLLLALASIGLNIVGAILCGLGLLVTIPVTTIASVYAYRFFTGGQIAPLNAAPAGGQYPPQY</sequence>
<feature type="region of interest" description="Disordered" evidence="1">
    <location>
        <begin position="1"/>
        <end position="91"/>
    </location>
</feature>
<feature type="transmembrane region" description="Helical" evidence="2">
    <location>
        <begin position="150"/>
        <end position="174"/>
    </location>
</feature>
<dbReference type="eggNOG" id="COG5473">
    <property type="taxonomic scope" value="Bacteria"/>
</dbReference>
<protein>
    <recommendedName>
        <fullName evidence="5">Proline rich protein</fullName>
    </recommendedName>
</protein>
<keyword evidence="4" id="KW-1185">Reference proteome</keyword>
<feature type="compositionally biased region" description="Pro residues" evidence="1">
    <location>
        <begin position="1"/>
        <end position="13"/>
    </location>
</feature>
<evidence type="ECO:0000256" key="1">
    <source>
        <dbReference type="SAM" id="MobiDB-lite"/>
    </source>
</evidence>